<evidence type="ECO:0000313" key="10">
    <source>
        <dbReference type="Proteomes" id="UP001223084"/>
    </source>
</evidence>
<feature type="domain" description="PRD" evidence="8">
    <location>
        <begin position="295"/>
        <end position="402"/>
    </location>
</feature>
<dbReference type="SUPFAM" id="SSF46785">
    <property type="entry name" value="Winged helix' DNA-binding domain"/>
    <property type="match status" value="1"/>
</dbReference>
<dbReference type="PANTHER" id="PTHR30185:SF13">
    <property type="entry name" value="LICABCH OPERON REGULATOR-RELATED"/>
    <property type="match status" value="1"/>
</dbReference>
<organism evidence="9 10">
    <name type="scientific">Heyndrickxia coagulans</name>
    <name type="common">Weizmannia coagulans</name>
    <dbReference type="NCBI Taxonomy" id="1398"/>
    <lineage>
        <taxon>Bacteria</taxon>
        <taxon>Bacillati</taxon>
        <taxon>Bacillota</taxon>
        <taxon>Bacilli</taxon>
        <taxon>Bacillales</taxon>
        <taxon>Bacillaceae</taxon>
        <taxon>Heyndrickxia</taxon>
    </lineage>
</organism>
<dbReference type="RefSeq" id="WP_253693636.1">
    <property type="nucleotide sequence ID" value="NZ_JASUZX010000002.1"/>
</dbReference>
<protein>
    <submittedName>
        <fullName evidence="9">BglG family transcription antiterminator</fullName>
    </submittedName>
</protein>
<dbReference type="InterPro" id="IPR036388">
    <property type="entry name" value="WH-like_DNA-bd_sf"/>
</dbReference>
<dbReference type="SUPFAM" id="SSF63520">
    <property type="entry name" value="PTS-regulatory domain, PRD"/>
    <property type="match status" value="2"/>
</dbReference>
<feature type="domain" description="PTS EIIA type-2" evidence="6">
    <location>
        <begin position="499"/>
        <end position="639"/>
    </location>
</feature>
<keyword evidence="3" id="KW-0805">Transcription regulation</keyword>
<keyword evidence="2" id="KW-0677">Repeat</keyword>
<dbReference type="InterPro" id="IPR013196">
    <property type="entry name" value="HTH_11"/>
</dbReference>
<evidence type="ECO:0000256" key="4">
    <source>
        <dbReference type="ARBA" id="ARBA00023159"/>
    </source>
</evidence>
<dbReference type="Pfam" id="PF08279">
    <property type="entry name" value="HTH_11"/>
    <property type="match status" value="1"/>
</dbReference>
<dbReference type="InterPro" id="IPR036095">
    <property type="entry name" value="PTS_EIIB-like_sf"/>
</dbReference>
<gene>
    <name evidence="9" type="ORF">QN341_13500</name>
</gene>
<dbReference type="InterPro" id="IPR036634">
    <property type="entry name" value="PRD_sf"/>
</dbReference>
<dbReference type="InterPro" id="IPR050661">
    <property type="entry name" value="BglG_antiterminators"/>
</dbReference>
<evidence type="ECO:0000256" key="3">
    <source>
        <dbReference type="ARBA" id="ARBA00023015"/>
    </source>
</evidence>
<dbReference type="SUPFAM" id="SSF55804">
    <property type="entry name" value="Phoshotransferase/anion transport protein"/>
    <property type="match status" value="1"/>
</dbReference>
<evidence type="ECO:0000259" key="6">
    <source>
        <dbReference type="PROSITE" id="PS51094"/>
    </source>
</evidence>
<dbReference type="AlphaFoldDB" id="A0AAW7CLQ1"/>
<dbReference type="InterPro" id="IPR016152">
    <property type="entry name" value="PTrfase/Anion_transptr"/>
</dbReference>
<dbReference type="InterPro" id="IPR036390">
    <property type="entry name" value="WH_DNA-bd_sf"/>
</dbReference>
<evidence type="ECO:0000256" key="2">
    <source>
        <dbReference type="ARBA" id="ARBA00022737"/>
    </source>
</evidence>
<dbReference type="PROSITE" id="PS51094">
    <property type="entry name" value="PTS_EIIA_TYPE_2"/>
    <property type="match status" value="1"/>
</dbReference>
<dbReference type="InterPro" id="IPR011608">
    <property type="entry name" value="PRD"/>
</dbReference>
<evidence type="ECO:0000259" key="7">
    <source>
        <dbReference type="PROSITE" id="PS51099"/>
    </source>
</evidence>
<keyword evidence="5" id="KW-0804">Transcription</keyword>
<dbReference type="PROSITE" id="PS51372">
    <property type="entry name" value="PRD_2"/>
    <property type="match status" value="2"/>
</dbReference>
<dbReference type="Proteomes" id="UP001223084">
    <property type="component" value="Unassembled WGS sequence"/>
</dbReference>
<dbReference type="Gene3D" id="1.10.1790.10">
    <property type="entry name" value="PRD domain"/>
    <property type="match status" value="2"/>
</dbReference>
<evidence type="ECO:0000313" key="9">
    <source>
        <dbReference type="EMBL" id="MDL5042022.1"/>
    </source>
</evidence>
<dbReference type="CDD" id="cd05568">
    <property type="entry name" value="PTS_IIB_bgl_like"/>
    <property type="match status" value="1"/>
</dbReference>
<dbReference type="Gene3D" id="1.10.10.10">
    <property type="entry name" value="Winged helix-like DNA-binding domain superfamily/Winged helix DNA-binding domain"/>
    <property type="match status" value="2"/>
</dbReference>
<dbReference type="InterPro" id="IPR007737">
    <property type="entry name" value="Mga_HTH"/>
</dbReference>
<dbReference type="InterPro" id="IPR013011">
    <property type="entry name" value="PTS_EIIB_2"/>
</dbReference>
<dbReference type="Gene3D" id="3.40.930.10">
    <property type="entry name" value="Mannitol-specific EII, Chain A"/>
    <property type="match status" value="1"/>
</dbReference>
<dbReference type="GO" id="GO:0009401">
    <property type="term" value="P:phosphoenolpyruvate-dependent sugar phosphotransferase system"/>
    <property type="evidence" value="ECO:0007669"/>
    <property type="project" value="InterPro"/>
</dbReference>
<evidence type="ECO:0000259" key="8">
    <source>
        <dbReference type="PROSITE" id="PS51372"/>
    </source>
</evidence>
<evidence type="ECO:0000256" key="5">
    <source>
        <dbReference type="ARBA" id="ARBA00023163"/>
    </source>
</evidence>
<dbReference type="EMBL" id="JASUZX010000002">
    <property type="protein sequence ID" value="MDL5042022.1"/>
    <property type="molecule type" value="Genomic_DNA"/>
</dbReference>
<feature type="domain" description="PRD" evidence="8">
    <location>
        <begin position="186"/>
        <end position="290"/>
    </location>
</feature>
<name>A0AAW7CLQ1_HEYCO</name>
<dbReference type="Gene3D" id="3.40.50.2300">
    <property type="match status" value="1"/>
</dbReference>
<reference evidence="9" key="1">
    <citation type="submission" date="2023-06" db="EMBL/GenBank/DDBJ databases">
        <title>Probiogenomic evaluation and L lactic producing Weizmannia coaggulans BKMTCR2-2 from tree bark.</title>
        <authorList>
            <person name="Mahittikon J."/>
            <person name="Tanasupawat S."/>
        </authorList>
    </citation>
    <scope>NUCLEOTIDE SEQUENCE</scope>
    <source>
        <strain evidence="9">BKMTCR2-2</strain>
    </source>
</reference>
<dbReference type="GO" id="GO:0008982">
    <property type="term" value="F:protein-N(PI)-phosphohistidine-sugar phosphotransferase activity"/>
    <property type="evidence" value="ECO:0007669"/>
    <property type="project" value="InterPro"/>
</dbReference>
<dbReference type="Pfam" id="PF00874">
    <property type="entry name" value="PRD"/>
    <property type="match status" value="2"/>
</dbReference>
<proteinExistence type="predicted"/>
<comment type="caution">
    <text evidence="9">The sequence shown here is derived from an EMBL/GenBank/DDBJ whole genome shotgun (WGS) entry which is preliminary data.</text>
</comment>
<dbReference type="GO" id="GO:0006355">
    <property type="term" value="P:regulation of DNA-templated transcription"/>
    <property type="evidence" value="ECO:0007669"/>
    <property type="project" value="InterPro"/>
</dbReference>
<accession>A0AAW7CLQ1</accession>
<sequence>MMTKRQKEIIKLLSMAGEPVTADWIAKEIGVSDRTVRSEMKALQSECEAAGAVLESMRGIGYRLKITDQAAFQTAMGQTGNDPQEKIQTDFSDQSNRVAYMLRRFLLEKGAIKLETFEDEMYVSKSTIQHDLKMLRGILKKYGLDLVNRPHYGTQIVGDEYKKRLCLSNQIMRNPDLSMDRDAIQLLDEDLYSKIKEIIIQKVNEYKIEISDISLENLATHVTIACKRIEKGFYIEKLEHEIHKEYPFEKFVAGEIVREVEKLTGLHFPEPEIDYIIVHLVGTKLLNKRELVEYGEFDEAGHIVRRMLERLKEEMGWDFSGDHELIQALTLHIRPVMNRLRYHMNIRNPLLQQIKMKYPVAFEGAVIASKCIEDYLQMEVGEHEIAYIALHIGVALERMKTKAGKAKKVLVVCASGVGSAKLLYYRLQRLFEHEMEIVDTIHFYKLKDYDLSFIDLVISTIPIQEDLGVPVQVVNTFLEDGDIENIKRQLHPEKTASKVYLDPSRVFIHKDFEDRESAIRFLCGELKKQELVPENYVDLVLEREAAAPTSFGNLVAVPHPIKPVTDETFWTVCTLKRPIAWYGRQMVQFVCLLNIQKNPKGGLDQMYQHLISVIENKNTVQKIIQSDSVEEVIGLLTKT</sequence>
<dbReference type="InterPro" id="IPR002178">
    <property type="entry name" value="PTS_EIIA_type-2_dom"/>
</dbReference>
<dbReference type="SUPFAM" id="SSF52794">
    <property type="entry name" value="PTS system IIB component-like"/>
    <property type="match status" value="1"/>
</dbReference>
<feature type="domain" description="PTS EIIB type-2" evidence="7">
    <location>
        <begin position="407"/>
        <end position="498"/>
    </location>
</feature>
<keyword evidence="4" id="KW-0010">Activator</keyword>
<evidence type="ECO:0000256" key="1">
    <source>
        <dbReference type="ARBA" id="ARBA00022679"/>
    </source>
</evidence>
<keyword evidence="1" id="KW-0808">Transferase</keyword>
<dbReference type="Pfam" id="PF00359">
    <property type="entry name" value="PTS_EIIA_2"/>
    <property type="match status" value="1"/>
</dbReference>
<dbReference type="Pfam" id="PF05043">
    <property type="entry name" value="Mga"/>
    <property type="match status" value="1"/>
</dbReference>
<dbReference type="PROSITE" id="PS51099">
    <property type="entry name" value="PTS_EIIB_TYPE_2"/>
    <property type="match status" value="1"/>
</dbReference>
<dbReference type="PANTHER" id="PTHR30185">
    <property type="entry name" value="CRYPTIC BETA-GLUCOSIDE BGL OPERON ANTITERMINATOR"/>
    <property type="match status" value="1"/>
</dbReference>